<dbReference type="Gene3D" id="3.40.1440.10">
    <property type="entry name" value="GIY-YIG endonuclease"/>
    <property type="match status" value="1"/>
</dbReference>
<dbReference type="OrthoDB" id="9807770at2"/>
<dbReference type="Pfam" id="PF01541">
    <property type="entry name" value="GIY-YIG"/>
    <property type="match status" value="1"/>
</dbReference>
<gene>
    <name evidence="3" type="ORF">C7459_102155</name>
</gene>
<proteinExistence type="inferred from homology"/>
<evidence type="ECO:0000259" key="2">
    <source>
        <dbReference type="PROSITE" id="PS50164"/>
    </source>
</evidence>
<dbReference type="SUPFAM" id="SSF82771">
    <property type="entry name" value="GIY-YIG endonuclease"/>
    <property type="match status" value="1"/>
</dbReference>
<dbReference type="PROSITE" id="PS50164">
    <property type="entry name" value="GIY_YIG"/>
    <property type="match status" value="1"/>
</dbReference>
<keyword evidence="3" id="KW-0255">Endonuclease</keyword>
<protein>
    <submittedName>
        <fullName evidence="3">Putative endonuclease</fullName>
    </submittedName>
</protein>
<sequence length="91" mass="10588">MVYVYLLECKDGSLYAGITTDLQKRLREHRIGKGAKYTRGRSPLILRYVELQLDRSSALRRELAVKRMKRQQKEDLIATICLLPHADVEQT</sequence>
<feature type="domain" description="GIY-YIG" evidence="2">
    <location>
        <begin position="1"/>
        <end position="75"/>
    </location>
</feature>
<evidence type="ECO:0000313" key="3">
    <source>
        <dbReference type="EMBL" id="PWK15909.1"/>
    </source>
</evidence>
<dbReference type="PANTHER" id="PTHR34477:SF1">
    <property type="entry name" value="UPF0213 PROTEIN YHBQ"/>
    <property type="match status" value="1"/>
</dbReference>
<dbReference type="AlphaFoldDB" id="A0A316DFD5"/>
<dbReference type="InterPro" id="IPR050190">
    <property type="entry name" value="UPF0213_domain"/>
</dbReference>
<dbReference type="InterPro" id="IPR035901">
    <property type="entry name" value="GIY-YIG_endonuc_sf"/>
</dbReference>
<reference evidence="3 4" key="1">
    <citation type="submission" date="2018-05" db="EMBL/GenBank/DDBJ databases">
        <title>Genomic Encyclopedia of Type Strains, Phase IV (KMG-IV): sequencing the most valuable type-strain genomes for metagenomic binning, comparative biology and taxonomic classification.</title>
        <authorList>
            <person name="Goeker M."/>
        </authorList>
    </citation>
    <scope>NUCLEOTIDE SEQUENCE [LARGE SCALE GENOMIC DNA]</scope>
    <source>
        <strain evidence="3 4">DSM 18773</strain>
    </source>
</reference>
<comment type="caution">
    <text evidence="3">The sequence shown here is derived from an EMBL/GenBank/DDBJ whole genome shotgun (WGS) entry which is preliminary data.</text>
</comment>
<evidence type="ECO:0000313" key="4">
    <source>
        <dbReference type="Proteomes" id="UP000245634"/>
    </source>
</evidence>
<dbReference type="InterPro" id="IPR000305">
    <property type="entry name" value="GIY-YIG_endonuc"/>
</dbReference>
<name>A0A316DFD5_9BACL</name>
<dbReference type="PANTHER" id="PTHR34477">
    <property type="entry name" value="UPF0213 PROTEIN YHBQ"/>
    <property type="match status" value="1"/>
</dbReference>
<evidence type="ECO:0000256" key="1">
    <source>
        <dbReference type="ARBA" id="ARBA00007435"/>
    </source>
</evidence>
<organism evidence="3 4">
    <name type="scientific">Tumebacillus permanentifrigoris</name>
    <dbReference type="NCBI Taxonomy" id="378543"/>
    <lineage>
        <taxon>Bacteria</taxon>
        <taxon>Bacillati</taxon>
        <taxon>Bacillota</taxon>
        <taxon>Bacilli</taxon>
        <taxon>Bacillales</taxon>
        <taxon>Alicyclobacillaceae</taxon>
        <taxon>Tumebacillus</taxon>
    </lineage>
</organism>
<keyword evidence="3" id="KW-0378">Hydrolase</keyword>
<dbReference type="GO" id="GO:0004519">
    <property type="term" value="F:endonuclease activity"/>
    <property type="evidence" value="ECO:0007669"/>
    <property type="project" value="UniProtKB-KW"/>
</dbReference>
<comment type="similarity">
    <text evidence="1">Belongs to the UPF0213 family.</text>
</comment>
<accession>A0A316DFD5</accession>
<dbReference type="CDD" id="cd10456">
    <property type="entry name" value="GIY-YIG_UPF0213"/>
    <property type="match status" value="1"/>
</dbReference>
<dbReference type="RefSeq" id="WP_109686211.1">
    <property type="nucleotide sequence ID" value="NZ_QGGL01000002.1"/>
</dbReference>
<keyword evidence="3" id="KW-0540">Nuclease</keyword>
<dbReference type="EMBL" id="QGGL01000002">
    <property type="protein sequence ID" value="PWK15909.1"/>
    <property type="molecule type" value="Genomic_DNA"/>
</dbReference>
<keyword evidence="4" id="KW-1185">Reference proteome</keyword>
<dbReference type="Proteomes" id="UP000245634">
    <property type="component" value="Unassembled WGS sequence"/>
</dbReference>